<name>Q658G5_ORYSJ</name>
<sequence length="86" mass="8903">MQTTSCFCAAAERDRESDEGKAPAETSAKKKMVDGAGRSQRLWTMPLGVDEEERNKNGGEGWGGGGASHAGALLPGAVPATLTRSP</sequence>
<dbReference type="AlphaFoldDB" id="Q658G5"/>
<dbReference type="Proteomes" id="UP000000763">
    <property type="component" value="Chromosome 6"/>
</dbReference>
<evidence type="ECO:0000313" key="4">
    <source>
        <dbReference type="Proteomes" id="UP000000763"/>
    </source>
</evidence>
<dbReference type="EMBL" id="AP000391">
    <property type="protein sequence ID" value="BAD44802.1"/>
    <property type="molecule type" value="Genomic_DNA"/>
</dbReference>
<evidence type="ECO:0000313" key="2">
    <source>
        <dbReference type="EMBL" id="BAD44802.1"/>
    </source>
</evidence>
<reference evidence="4" key="4">
    <citation type="journal article" date="2008" name="Nucleic Acids Res.">
        <title>The rice annotation project database (RAP-DB): 2008 update.</title>
        <authorList>
            <consortium name="The rice annotation project (RAP)"/>
        </authorList>
    </citation>
    <scope>GENOME REANNOTATION</scope>
    <source>
        <strain evidence="4">cv. Nipponbare</strain>
    </source>
</reference>
<reference evidence="3" key="2">
    <citation type="submission" date="1999-10" db="EMBL/GenBank/DDBJ databases">
        <title>Oryza sativa nipponbare(GA3) genomic DNA, chromosome 6, PAC clone:P0493C11.</title>
        <authorList>
            <person name="Sasaki T."/>
            <person name="Matsumoto T."/>
            <person name="Yamamoto K."/>
        </authorList>
    </citation>
    <scope>NUCLEOTIDE SEQUENCE</scope>
</reference>
<gene>
    <name evidence="3" type="ORF">P0493C11.3</name>
    <name evidence="2" type="ORF">P0538C01.29</name>
</gene>
<reference evidence="4" key="3">
    <citation type="journal article" date="2005" name="Nature">
        <title>The map-based sequence of the rice genome.</title>
        <authorList>
            <consortium name="International rice genome sequencing project (IRGSP)"/>
            <person name="Matsumoto T."/>
            <person name="Wu J."/>
            <person name="Kanamori H."/>
            <person name="Katayose Y."/>
            <person name="Fujisawa M."/>
            <person name="Namiki N."/>
            <person name="Mizuno H."/>
            <person name="Yamamoto K."/>
            <person name="Antonio B.A."/>
            <person name="Baba T."/>
            <person name="Sakata K."/>
            <person name="Nagamura Y."/>
            <person name="Aoki H."/>
            <person name="Arikawa K."/>
            <person name="Arita K."/>
            <person name="Bito T."/>
            <person name="Chiden Y."/>
            <person name="Fujitsuka N."/>
            <person name="Fukunaka R."/>
            <person name="Hamada M."/>
            <person name="Harada C."/>
            <person name="Hayashi A."/>
            <person name="Hijishita S."/>
            <person name="Honda M."/>
            <person name="Hosokawa S."/>
            <person name="Ichikawa Y."/>
            <person name="Idonuma A."/>
            <person name="Iijima M."/>
            <person name="Ikeda M."/>
            <person name="Ikeno M."/>
            <person name="Ito K."/>
            <person name="Ito S."/>
            <person name="Ito T."/>
            <person name="Ito Y."/>
            <person name="Ito Y."/>
            <person name="Iwabuchi A."/>
            <person name="Kamiya K."/>
            <person name="Karasawa W."/>
            <person name="Kurita K."/>
            <person name="Katagiri S."/>
            <person name="Kikuta A."/>
            <person name="Kobayashi H."/>
            <person name="Kobayashi N."/>
            <person name="Machita K."/>
            <person name="Maehara T."/>
            <person name="Masukawa M."/>
            <person name="Mizubayashi T."/>
            <person name="Mukai Y."/>
            <person name="Nagasaki H."/>
            <person name="Nagata Y."/>
            <person name="Naito S."/>
            <person name="Nakashima M."/>
            <person name="Nakama Y."/>
            <person name="Nakamichi Y."/>
            <person name="Nakamura M."/>
            <person name="Meguro A."/>
            <person name="Negishi M."/>
            <person name="Ohta I."/>
            <person name="Ohta T."/>
            <person name="Okamoto M."/>
            <person name="Ono N."/>
            <person name="Saji S."/>
            <person name="Sakaguchi M."/>
            <person name="Sakai K."/>
            <person name="Shibata M."/>
            <person name="Shimokawa T."/>
            <person name="Song J."/>
            <person name="Takazaki Y."/>
            <person name="Terasawa K."/>
            <person name="Tsugane M."/>
            <person name="Tsuji K."/>
            <person name="Ueda S."/>
            <person name="Waki K."/>
            <person name="Yamagata H."/>
            <person name="Yamamoto M."/>
            <person name="Yamamoto S."/>
            <person name="Yamane H."/>
            <person name="Yoshiki S."/>
            <person name="Yoshihara R."/>
            <person name="Yukawa K."/>
            <person name="Zhong H."/>
            <person name="Yano M."/>
            <person name="Yuan Q."/>
            <person name="Ouyang S."/>
            <person name="Liu J."/>
            <person name="Jones K.M."/>
            <person name="Gansberger K."/>
            <person name="Moffat K."/>
            <person name="Hill J."/>
            <person name="Bera J."/>
            <person name="Fadrosh D."/>
            <person name="Jin S."/>
            <person name="Johri S."/>
            <person name="Kim M."/>
            <person name="Overton L."/>
            <person name="Reardon M."/>
            <person name="Tsitrin T."/>
            <person name="Vuong H."/>
            <person name="Weaver B."/>
            <person name="Ciecko A."/>
            <person name="Tallon L."/>
            <person name="Jackson J."/>
            <person name="Pai G."/>
            <person name="Aken S.V."/>
            <person name="Utterback T."/>
            <person name="Reidmuller S."/>
            <person name="Feldblyum T."/>
            <person name="Hsiao J."/>
            <person name="Zismann V."/>
            <person name="Iobst S."/>
            <person name="de Vazeille A.R."/>
            <person name="Buell C.R."/>
            <person name="Ying K."/>
            <person name="Li Y."/>
            <person name="Lu T."/>
            <person name="Huang Y."/>
            <person name="Zhao Q."/>
            <person name="Feng Q."/>
            <person name="Zhang L."/>
            <person name="Zhu J."/>
            <person name="Weng Q."/>
            <person name="Mu J."/>
            <person name="Lu Y."/>
            <person name="Fan D."/>
            <person name="Liu Y."/>
            <person name="Guan J."/>
            <person name="Zhang Y."/>
            <person name="Yu S."/>
            <person name="Liu X."/>
            <person name="Zhang Y."/>
            <person name="Hong G."/>
            <person name="Han B."/>
            <person name="Choisne N."/>
            <person name="Demange N."/>
            <person name="Orjeda G."/>
            <person name="Samain S."/>
            <person name="Cattolico L."/>
            <person name="Pelletier E."/>
            <person name="Couloux A."/>
            <person name="Segurens B."/>
            <person name="Wincker P."/>
            <person name="D'Hont A."/>
            <person name="Scarpelli C."/>
            <person name="Weissenbach J."/>
            <person name="Salanoubat M."/>
            <person name="Quetier F."/>
            <person name="Yu Y."/>
            <person name="Kim H.R."/>
            <person name="Rambo T."/>
            <person name="Currie J."/>
            <person name="Collura K."/>
            <person name="Luo M."/>
            <person name="Yang T."/>
            <person name="Ammiraju J.S.S."/>
            <person name="Engler F."/>
            <person name="Soderlund C."/>
            <person name="Wing R.A."/>
            <person name="Palmer L.E."/>
            <person name="de la Bastide M."/>
            <person name="Spiegel L."/>
            <person name="Nascimento L."/>
            <person name="Zutavern T."/>
            <person name="O'Shaughnessy A."/>
            <person name="Dike S."/>
            <person name="Dedhia N."/>
            <person name="Preston R."/>
            <person name="Balija V."/>
            <person name="McCombie W.R."/>
            <person name="Chow T."/>
            <person name="Chen H."/>
            <person name="Chung M."/>
            <person name="Chen C."/>
            <person name="Shaw J."/>
            <person name="Wu H."/>
            <person name="Hsiao K."/>
            <person name="Chao Y."/>
            <person name="Chu M."/>
            <person name="Cheng C."/>
            <person name="Hour A."/>
            <person name="Lee P."/>
            <person name="Lin S."/>
            <person name="Lin Y."/>
            <person name="Liou J."/>
            <person name="Liu S."/>
            <person name="Hsing Y."/>
            <person name="Raghuvanshi S."/>
            <person name="Mohanty A."/>
            <person name="Bharti A.K."/>
            <person name="Gaur A."/>
            <person name="Gupta V."/>
            <person name="Kumar D."/>
            <person name="Ravi V."/>
            <person name="Vij S."/>
            <person name="Kapur A."/>
            <person name="Khurana P."/>
            <person name="Khurana P."/>
            <person name="Khurana J.P."/>
            <person name="Tyagi A.K."/>
            <person name="Gaikwad K."/>
            <person name="Singh A."/>
            <person name="Dalal V."/>
            <person name="Srivastava S."/>
            <person name="Dixit A."/>
            <person name="Pal A.K."/>
            <person name="Ghazi I.A."/>
            <person name="Yadav M."/>
            <person name="Pandit A."/>
            <person name="Bhargava A."/>
            <person name="Sureshbabu K."/>
            <person name="Batra K."/>
            <person name="Sharma T.R."/>
            <person name="Mohapatra T."/>
            <person name="Singh N.K."/>
            <person name="Messing J."/>
            <person name="Nelson A.B."/>
            <person name="Fuks G."/>
            <person name="Kavchok S."/>
            <person name="Keizer G."/>
            <person name="Linton E."/>
            <person name="Llaca V."/>
            <person name="Song R."/>
            <person name="Tanyolac B."/>
            <person name="Young S."/>
            <person name="Ho-Il K."/>
            <person name="Hahn J.H."/>
            <person name="Sangsakoo G."/>
            <person name="Vanavichit A."/>
            <person name="de Mattos Luiz.A.T."/>
            <person name="Zimmer P.D."/>
            <person name="Malone G."/>
            <person name="Dellagostin O."/>
            <person name="de Oliveira A.C."/>
            <person name="Bevan M."/>
            <person name="Bancroft I."/>
            <person name="Minx P."/>
            <person name="Cordum H."/>
            <person name="Wilson R."/>
            <person name="Cheng Z."/>
            <person name="Jin W."/>
            <person name="Jiang J."/>
            <person name="Leong S.A."/>
            <person name="Iwama H."/>
            <person name="Gojobori T."/>
            <person name="Itoh T."/>
            <person name="Niimura Y."/>
            <person name="Fujii Y."/>
            <person name="Habara T."/>
            <person name="Sakai H."/>
            <person name="Sato Y."/>
            <person name="Wilson G."/>
            <person name="Kumar K."/>
            <person name="McCouch S."/>
            <person name="Juretic N."/>
            <person name="Hoen D."/>
            <person name="Wright S."/>
            <person name="Bruskiewich R."/>
            <person name="Bureau T."/>
            <person name="Miyao A."/>
            <person name="Hirochika H."/>
            <person name="Nishikawa T."/>
            <person name="Kadowaki K."/>
            <person name="Sugiura M."/>
            <person name="Burr B."/>
            <person name="Sasaki T."/>
        </authorList>
    </citation>
    <scope>NUCLEOTIDE SEQUENCE [LARGE SCALE GENOMIC DNA]</scope>
    <source>
        <strain evidence="4">cv. Nipponbare</strain>
    </source>
</reference>
<organism evidence="2 4">
    <name type="scientific">Oryza sativa subsp. japonica</name>
    <name type="common">Rice</name>
    <dbReference type="NCBI Taxonomy" id="39947"/>
    <lineage>
        <taxon>Eukaryota</taxon>
        <taxon>Viridiplantae</taxon>
        <taxon>Streptophyta</taxon>
        <taxon>Embryophyta</taxon>
        <taxon>Tracheophyta</taxon>
        <taxon>Spermatophyta</taxon>
        <taxon>Magnoliopsida</taxon>
        <taxon>Liliopsida</taxon>
        <taxon>Poales</taxon>
        <taxon>Poaceae</taxon>
        <taxon>BOP clade</taxon>
        <taxon>Oryzoideae</taxon>
        <taxon>Oryzeae</taxon>
        <taxon>Oryzinae</taxon>
        <taxon>Oryza</taxon>
        <taxon>Oryza sativa</taxon>
    </lineage>
</organism>
<feature type="compositionally biased region" description="Gly residues" evidence="1">
    <location>
        <begin position="58"/>
        <end position="68"/>
    </location>
</feature>
<evidence type="ECO:0000313" key="3">
    <source>
        <dbReference type="EMBL" id="BAD67665.1"/>
    </source>
</evidence>
<feature type="compositionally biased region" description="Basic and acidic residues" evidence="1">
    <location>
        <begin position="11"/>
        <end position="33"/>
    </location>
</feature>
<reference evidence="2" key="1">
    <citation type="submission" date="1999-08" db="EMBL/GenBank/DDBJ databases">
        <title>Oryza sativa nipponbare(GA3) genomic DNA, chromosome 6, PAC clone:P0538C01.</title>
        <authorList>
            <person name="Sasaki T."/>
            <person name="Matsumoto T."/>
            <person name="Yamamoto K."/>
        </authorList>
    </citation>
    <scope>NUCLEOTIDE SEQUENCE</scope>
</reference>
<proteinExistence type="predicted"/>
<feature type="region of interest" description="Disordered" evidence="1">
    <location>
        <begin position="1"/>
        <end position="86"/>
    </location>
</feature>
<evidence type="ECO:0000256" key="1">
    <source>
        <dbReference type="SAM" id="MobiDB-lite"/>
    </source>
</evidence>
<accession>Q658G5</accession>
<dbReference type="EMBL" id="AP000559">
    <property type="protein sequence ID" value="BAD67665.1"/>
    <property type="molecule type" value="Genomic_DNA"/>
</dbReference>
<protein>
    <submittedName>
        <fullName evidence="2">Uncharacterized protein</fullName>
    </submittedName>
</protein>